<comment type="caution">
    <text evidence="10">The sequence shown here is derived from an EMBL/GenBank/DDBJ whole genome shotgun (WGS) entry which is preliminary data.</text>
</comment>
<dbReference type="GO" id="GO:0030897">
    <property type="term" value="C:HOPS complex"/>
    <property type="evidence" value="ECO:0007669"/>
    <property type="project" value="TreeGrafter"/>
</dbReference>
<comment type="subcellular location">
    <subcellularLocation>
        <location evidence="6">Endomembrane system</location>
        <topology evidence="6">Peripheral membrane protein</topology>
        <orientation evidence="6">Cytoplasmic side</orientation>
    </subcellularLocation>
</comment>
<dbReference type="AlphaFoldDB" id="A0A9P8NYE2"/>
<evidence type="ECO:0000313" key="10">
    <source>
        <dbReference type="EMBL" id="KAH3661334.1"/>
    </source>
</evidence>
<proteinExistence type="inferred from homology"/>
<dbReference type="RefSeq" id="XP_046058458.1">
    <property type="nucleotide sequence ID" value="XM_046208059.1"/>
</dbReference>
<dbReference type="Pfam" id="PF05131">
    <property type="entry name" value="Pep3_Vps18"/>
    <property type="match status" value="2"/>
</dbReference>
<dbReference type="CDD" id="cd16462">
    <property type="entry name" value="RING-H2_Pep3p-like"/>
    <property type="match status" value="1"/>
</dbReference>
<evidence type="ECO:0000313" key="11">
    <source>
        <dbReference type="Proteomes" id="UP000769157"/>
    </source>
</evidence>
<dbReference type="Pfam" id="PF26148">
    <property type="entry name" value="VPS18_RING_C"/>
    <property type="match status" value="1"/>
</dbReference>
<keyword evidence="3" id="KW-0863">Zinc-finger</keyword>
<evidence type="ECO:0000259" key="9">
    <source>
        <dbReference type="Pfam" id="PF26148"/>
    </source>
</evidence>
<dbReference type="PANTHER" id="PTHR23323:SF26">
    <property type="entry name" value="VACUOLAR PROTEIN SORTING-ASSOCIATED PROTEIN 18 HOMOLOG"/>
    <property type="match status" value="1"/>
</dbReference>
<dbReference type="GO" id="GO:0007033">
    <property type="term" value="P:vacuole organization"/>
    <property type="evidence" value="ECO:0007669"/>
    <property type="project" value="TreeGrafter"/>
</dbReference>
<keyword evidence="5" id="KW-0472">Membrane</keyword>
<evidence type="ECO:0000256" key="1">
    <source>
        <dbReference type="ARBA" id="ARBA00010454"/>
    </source>
</evidence>
<keyword evidence="11" id="KW-1185">Reference proteome</keyword>
<evidence type="ECO:0008006" key="12">
    <source>
        <dbReference type="Google" id="ProtNLM"/>
    </source>
</evidence>
<dbReference type="GO" id="GO:0008270">
    <property type="term" value="F:zinc ion binding"/>
    <property type="evidence" value="ECO:0007669"/>
    <property type="project" value="UniProtKB-KW"/>
</dbReference>
<feature type="domain" description="Pep3/Vps18 beta-propeller" evidence="8">
    <location>
        <begin position="237"/>
        <end position="308"/>
    </location>
</feature>
<keyword evidence="2" id="KW-0479">Metal-binding</keyword>
<dbReference type="GO" id="GO:0030674">
    <property type="term" value="F:protein-macromolecule adaptor activity"/>
    <property type="evidence" value="ECO:0007669"/>
    <property type="project" value="TreeGrafter"/>
</dbReference>
<evidence type="ECO:0000256" key="2">
    <source>
        <dbReference type="ARBA" id="ARBA00022723"/>
    </source>
</evidence>
<evidence type="ECO:0000256" key="6">
    <source>
        <dbReference type="ARBA" id="ARBA00029433"/>
    </source>
</evidence>
<keyword evidence="4" id="KW-0862">Zinc</keyword>
<name>A0A9P8NYE2_9ASCO</name>
<sequence>MFSFEEVQLQFQIQSQIRKLLVKGNVFYLVLINGLVYRIYLDNPEKVDKIQIDSNNVTVANAYLDPFGYHLIVQTTKREYFYLSLHSLQFRNLSKLKGSLICSMVYFDSNVTSKSTGPVLVATTTGNIYELLIESNREKYFKQLWKGKDTIGSLYAEKGEKDETFVVASLANTKLARFHGALGTSLMKKDPLLLSFGTISAFSANETVFAFIEVSEDNVTKLVIGEIGFQTRNDLKRYEIENRQYKSLLVTKYHVVAFTSTEMIVFNQLNGKLVHHETLSFEVTDSTSDYRLETFWVYSNSNVYELVVDNEHSDVWKIMIEKKLYDDALAVVSDDPLKRDVVLINKGNDLLQKGEMDEAARILANTSESFEQVVLKFIKSPSLLVYLHAKLESLPKSMYMQRVMLSSWIVELYVKNPANDNSQELYAFFEKYKDSLDKETVYQLLLSHNRTEELVHFSSLINDNPFLLKYYLNLQQWDKALEILAKEESPQLVYKCSTALLIHYPIKTVDLWQRLIDDLDFRKLLPAILTYNKAIGTGQGIAPDHNQAIRFLNFLVKEKESKEKMVHNTLLSLLVTYPVQRENHVLKYLESRSKTLFNREKSYEILFDTDFILRLCFKHKRIQSAIFIYSMLEEYEDALSLALSQDLLESALLVADKPKEPVERKKLWVRVAEVLIKKVVTNEPLELDIGEGNKIRGVLKYLMEKCDLLTMKDLLPLFPDFVVIDDFKEEVVQSLETLAVEMDSLSLEMTASLNQSEKINKQIKEFQQDQFQIIEPNESCGLCGKILVIRKFIVFPCLHSFHQDCLVREVLDSTDYKFKNAIYKIQKRLQAARGNKQLMEELRLEIDRLLSAKCCLCSDIKINSIEEPLIKSNDKEQNEWAL</sequence>
<evidence type="ECO:0000256" key="4">
    <source>
        <dbReference type="ARBA" id="ARBA00022833"/>
    </source>
</evidence>
<protein>
    <recommendedName>
        <fullName evidence="12">Pep3/Vps18/deep orange domain-containing protein</fullName>
    </recommendedName>
</protein>
<dbReference type="GO" id="GO:0005768">
    <property type="term" value="C:endosome"/>
    <property type="evidence" value="ECO:0007669"/>
    <property type="project" value="TreeGrafter"/>
</dbReference>
<dbReference type="Proteomes" id="UP000769157">
    <property type="component" value="Unassembled WGS sequence"/>
</dbReference>
<gene>
    <name evidence="10" type="ORF">OGAPHI_006741</name>
</gene>
<dbReference type="GeneID" id="70238705"/>
<feature type="repeat" description="CHCR" evidence="7">
    <location>
        <begin position="515"/>
        <end position="684"/>
    </location>
</feature>
<feature type="domain" description="Pep3/Vps18 beta-propeller" evidence="8">
    <location>
        <begin position="1"/>
        <end position="213"/>
    </location>
</feature>
<reference evidence="10" key="1">
    <citation type="journal article" date="2021" name="Open Biol.">
        <title>Shared evolutionary footprints suggest mitochondrial oxidative damage underlies multiple complex I losses in fungi.</title>
        <authorList>
            <person name="Schikora-Tamarit M.A."/>
            <person name="Marcet-Houben M."/>
            <person name="Nosek J."/>
            <person name="Gabaldon T."/>
        </authorList>
    </citation>
    <scope>NUCLEOTIDE SEQUENCE</scope>
    <source>
        <strain evidence="10">CBS6075</strain>
    </source>
</reference>
<dbReference type="InterPro" id="IPR058919">
    <property type="entry name" value="Pep3/Vps18_RING_C"/>
</dbReference>
<dbReference type="GO" id="GO:0007032">
    <property type="term" value="P:endosome organization"/>
    <property type="evidence" value="ECO:0007669"/>
    <property type="project" value="TreeGrafter"/>
</dbReference>
<accession>A0A9P8NYE2</accession>
<comment type="similarity">
    <text evidence="1">Belongs to the VPS18 family.</text>
</comment>
<reference evidence="10" key="2">
    <citation type="submission" date="2021-01" db="EMBL/GenBank/DDBJ databases">
        <authorList>
            <person name="Schikora-Tamarit M.A."/>
        </authorList>
    </citation>
    <scope>NUCLEOTIDE SEQUENCE</scope>
    <source>
        <strain evidence="10">CBS6075</strain>
    </source>
</reference>
<evidence type="ECO:0000256" key="7">
    <source>
        <dbReference type="PROSITE-ProRule" id="PRU01006"/>
    </source>
</evidence>
<dbReference type="OrthoDB" id="1845386at2759"/>
<dbReference type="GO" id="GO:0006886">
    <property type="term" value="P:intracellular protein transport"/>
    <property type="evidence" value="ECO:0007669"/>
    <property type="project" value="UniProtKB-UniRule"/>
</dbReference>
<dbReference type="InterPro" id="IPR007810">
    <property type="entry name" value="Pep3/Vps18_beta-prop"/>
</dbReference>
<evidence type="ECO:0000259" key="8">
    <source>
        <dbReference type="Pfam" id="PF05131"/>
    </source>
</evidence>
<dbReference type="GO" id="GO:0006904">
    <property type="term" value="P:vesicle docking involved in exocytosis"/>
    <property type="evidence" value="ECO:0007669"/>
    <property type="project" value="TreeGrafter"/>
</dbReference>
<evidence type="ECO:0000256" key="3">
    <source>
        <dbReference type="ARBA" id="ARBA00022771"/>
    </source>
</evidence>
<evidence type="ECO:0000256" key="5">
    <source>
        <dbReference type="ARBA" id="ARBA00023136"/>
    </source>
</evidence>
<dbReference type="EMBL" id="JAEUBE010000487">
    <property type="protein sequence ID" value="KAH3661334.1"/>
    <property type="molecule type" value="Genomic_DNA"/>
</dbReference>
<feature type="domain" description="Pep3/Vps18 RING C-terminal" evidence="9">
    <location>
        <begin position="774"/>
        <end position="863"/>
    </location>
</feature>
<dbReference type="PANTHER" id="PTHR23323">
    <property type="entry name" value="VACUOLAR PROTEIN SORTING-ASSOCIATED PROTEIN"/>
    <property type="match status" value="1"/>
</dbReference>
<dbReference type="GO" id="GO:0048284">
    <property type="term" value="P:organelle fusion"/>
    <property type="evidence" value="ECO:0007669"/>
    <property type="project" value="TreeGrafter"/>
</dbReference>
<organism evidence="10 11">
    <name type="scientific">Ogataea philodendri</name>
    <dbReference type="NCBI Taxonomy" id="1378263"/>
    <lineage>
        <taxon>Eukaryota</taxon>
        <taxon>Fungi</taxon>
        <taxon>Dikarya</taxon>
        <taxon>Ascomycota</taxon>
        <taxon>Saccharomycotina</taxon>
        <taxon>Pichiomycetes</taxon>
        <taxon>Pichiales</taxon>
        <taxon>Pichiaceae</taxon>
        <taxon>Ogataea</taxon>
    </lineage>
</organism>
<dbReference type="InterPro" id="IPR000547">
    <property type="entry name" value="Clathrin_H-chain/VPS_repeat"/>
</dbReference>
<dbReference type="GO" id="GO:0098588">
    <property type="term" value="C:bounding membrane of organelle"/>
    <property type="evidence" value="ECO:0007669"/>
    <property type="project" value="UniProtKB-ARBA"/>
</dbReference>
<dbReference type="PROSITE" id="PS50236">
    <property type="entry name" value="CHCR"/>
    <property type="match status" value="1"/>
</dbReference>